<dbReference type="AlphaFoldDB" id="A0A5N1GQA9"/>
<dbReference type="SUPFAM" id="SSF117856">
    <property type="entry name" value="AF0104/ALDC/Ptd012-like"/>
    <property type="match status" value="1"/>
</dbReference>
<dbReference type="NCBIfam" id="TIGR01252">
    <property type="entry name" value="acetolac_decarb"/>
    <property type="match status" value="1"/>
</dbReference>
<keyword evidence="7 9" id="KW-0005">Acetoin biosynthesis</keyword>
<evidence type="ECO:0000256" key="6">
    <source>
        <dbReference type="ARBA" id="ARBA00022793"/>
    </source>
</evidence>
<name>A0A5N1GQA9_9LACT</name>
<evidence type="ECO:0000313" key="11">
    <source>
        <dbReference type="Proteomes" id="UP000327148"/>
    </source>
</evidence>
<accession>A0A5N1GQA9</accession>
<dbReference type="UniPathway" id="UPA00626">
    <property type="reaction ID" value="UER00678"/>
</dbReference>
<evidence type="ECO:0000313" key="10">
    <source>
        <dbReference type="EMBL" id="KAA9300900.1"/>
    </source>
</evidence>
<comment type="similarity">
    <text evidence="3 9">Belongs to the alpha-acetolactate decarboxylase family.</text>
</comment>
<evidence type="ECO:0000256" key="3">
    <source>
        <dbReference type="ARBA" id="ARBA00007106"/>
    </source>
</evidence>
<dbReference type="PANTHER" id="PTHR35524">
    <property type="entry name" value="ALPHA-ACETOLACTATE DECARBOXYLASE"/>
    <property type="match status" value="1"/>
</dbReference>
<evidence type="ECO:0000256" key="9">
    <source>
        <dbReference type="PIRNR" id="PIRNR001332"/>
    </source>
</evidence>
<dbReference type="GO" id="GO:0045151">
    <property type="term" value="P:acetoin biosynthetic process"/>
    <property type="evidence" value="ECO:0007669"/>
    <property type="project" value="UniProtKB-UniRule"/>
</dbReference>
<protein>
    <recommendedName>
        <fullName evidence="5 9">Alpha-acetolactate decarboxylase</fullName>
        <ecNumber evidence="4 9">4.1.1.5</ecNumber>
    </recommendedName>
</protein>
<dbReference type="Gene3D" id="3.30.1330.80">
    <property type="entry name" value="Hypothetical protein, similar to alpha- acetolactate decarboxylase, domain 2"/>
    <property type="match status" value="2"/>
</dbReference>
<comment type="catalytic activity">
    <reaction evidence="1 9">
        <text>(2S)-2-acetolactate + H(+) = (R)-acetoin + CO2</text>
        <dbReference type="Rhea" id="RHEA:21580"/>
        <dbReference type="ChEBI" id="CHEBI:15378"/>
        <dbReference type="ChEBI" id="CHEBI:15686"/>
        <dbReference type="ChEBI" id="CHEBI:16526"/>
        <dbReference type="ChEBI" id="CHEBI:58476"/>
        <dbReference type="EC" id="4.1.1.5"/>
    </reaction>
</comment>
<dbReference type="Proteomes" id="UP000327148">
    <property type="component" value="Unassembled WGS sequence"/>
</dbReference>
<reference evidence="10 11" key="1">
    <citation type="submission" date="2019-09" db="EMBL/GenBank/DDBJ databases">
        <title>Draft genome sequence assemblies of isolates from the urinary tract.</title>
        <authorList>
            <person name="Mores C.R."/>
            <person name="Putonti C."/>
            <person name="Wolfe A.J."/>
        </authorList>
    </citation>
    <scope>NUCLEOTIDE SEQUENCE [LARGE SCALE GENOMIC DNA]</scope>
    <source>
        <strain evidence="10 11">UMB623</strain>
    </source>
</reference>
<organism evidence="10 11">
    <name type="scientific">Aerococcus sanguinicola</name>
    <dbReference type="NCBI Taxonomy" id="119206"/>
    <lineage>
        <taxon>Bacteria</taxon>
        <taxon>Bacillati</taxon>
        <taxon>Bacillota</taxon>
        <taxon>Bacilli</taxon>
        <taxon>Lactobacillales</taxon>
        <taxon>Aerococcaceae</taxon>
        <taxon>Aerococcus</taxon>
    </lineage>
</organism>
<dbReference type="PIRSF" id="PIRSF001332">
    <property type="entry name" value="Acetolac_decarb"/>
    <property type="match status" value="1"/>
</dbReference>
<evidence type="ECO:0000256" key="5">
    <source>
        <dbReference type="ARBA" id="ARBA00020164"/>
    </source>
</evidence>
<dbReference type="CDD" id="cd17299">
    <property type="entry name" value="acetolactate_decarboxylase"/>
    <property type="match status" value="1"/>
</dbReference>
<proteinExistence type="inferred from homology"/>
<dbReference type="STRING" id="119206.AWM72_01295"/>
<dbReference type="Pfam" id="PF03306">
    <property type="entry name" value="AAL_decarboxy"/>
    <property type="match status" value="1"/>
</dbReference>
<keyword evidence="8 9" id="KW-0456">Lyase</keyword>
<evidence type="ECO:0000256" key="2">
    <source>
        <dbReference type="ARBA" id="ARBA00005170"/>
    </source>
</evidence>
<gene>
    <name evidence="10" type="primary">budA</name>
    <name evidence="10" type="ORF">F6I03_06230</name>
</gene>
<evidence type="ECO:0000256" key="7">
    <source>
        <dbReference type="ARBA" id="ARBA00023061"/>
    </source>
</evidence>
<evidence type="ECO:0000256" key="1">
    <source>
        <dbReference type="ARBA" id="ARBA00001784"/>
    </source>
</evidence>
<sequence length="240" mass="27209">MKGVYMSKLFQHQSLGDLMAGLFDGSIRFGELLEHGDTGLGTFHAFDGEFIMVDGQAYQIQSSGQVVEVEEELTSPYAAVTFFEPNAFEEIKRPTTLKKMRTEIGQMVQSRNVFSVIRIDGHFDYVHTRAVPKQEKPYPRLVEATRVQPEFERYDVMGTAVGIYTPYLYDGVAKGGFHCHFINDARDFGGHILDYIVTDAKVQIQTIESLEQHFATNYADFMDNDIDYNNLTAEMEEAEG</sequence>
<dbReference type="EMBL" id="VYWO01000003">
    <property type="protein sequence ID" value="KAA9300900.1"/>
    <property type="molecule type" value="Genomic_DNA"/>
</dbReference>
<comment type="pathway">
    <text evidence="2 9">Polyol metabolism; (R,R)-butane-2,3-diol biosynthesis; (R,R)-butane-2,3-diol from pyruvate: step 2/3.</text>
</comment>
<dbReference type="OrthoDB" id="8612680at2"/>
<dbReference type="EC" id="4.1.1.5" evidence="4 9"/>
<comment type="caution">
    <text evidence="10">The sequence shown here is derived from an EMBL/GenBank/DDBJ whole genome shotgun (WGS) entry which is preliminary data.</text>
</comment>
<evidence type="ECO:0000256" key="8">
    <source>
        <dbReference type="ARBA" id="ARBA00023239"/>
    </source>
</evidence>
<evidence type="ECO:0000256" key="4">
    <source>
        <dbReference type="ARBA" id="ARBA00013204"/>
    </source>
</evidence>
<dbReference type="GO" id="GO:0047605">
    <property type="term" value="F:acetolactate decarboxylase activity"/>
    <property type="evidence" value="ECO:0007669"/>
    <property type="project" value="UniProtKB-UniRule"/>
</dbReference>
<dbReference type="PANTHER" id="PTHR35524:SF1">
    <property type="entry name" value="ALPHA-ACETOLACTATE DECARBOXYLASE"/>
    <property type="match status" value="1"/>
</dbReference>
<dbReference type="InterPro" id="IPR005128">
    <property type="entry name" value="Acetolactate_a_deCO2ase"/>
</dbReference>
<keyword evidence="6 9" id="KW-0210">Decarboxylase</keyword>